<dbReference type="Pfam" id="PF07883">
    <property type="entry name" value="Cupin_2"/>
    <property type="match status" value="1"/>
</dbReference>
<accession>A0ABM7LU64</accession>
<feature type="domain" description="HTH cro/C1-type" evidence="3">
    <location>
        <begin position="16"/>
        <end position="70"/>
    </location>
</feature>
<dbReference type="RefSeq" id="WP_189328574.1">
    <property type="nucleotide sequence ID" value="NZ_AP023356.1"/>
</dbReference>
<dbReference type="PANTHER" id="PTHR46797:SF1">
    <property type="entry name" value="METHYLPHOSPHONATE SYNTHASE"/>
    <property type="match status" value="1"/>
</dbReference>
<keyword evidence="1" id="KW-0238">DNA-binding</keyword>
<dbReference type="Gene3D" id="1.10.260.40">
    <property type="entry name" value="lambda repressor-like DNA-binding domains"/>
    <property type="match status" value="1"/>
</dbReference>
<feature type="region of interest" description="Disordered" evidence="2">
    <location>
        <begin position="177"/>
        <end position="199"/>
    </location>
</feature>
<name>A0ABM7LU64_9ACTN</name>
<evidence type="ECO:0000256" key="2">
    <source>
        <dbReference type="SAM" id="MobiDB-lite"/>
    </source>
</evidence>
<dbReference type="InterPro" id="IPR001387">
    <property type="entry name" value="Cro/C1-type_HTH"/>
</dbReference>
<dbReference type="InterPro" id="IPR050807">
    <property type="entry name" value="TransReg_Diox_bact_type"/>
</dbReference>
<dbReference type="InterPro" id="IPR013096">
    <property type="entry name" value="Cupin_2"/>
</dbReference>
<dbReference type="Gene3D" id="2.60.120.10">
    <property type="entry name" value="Jelly Rolls"/>
    <property type="match status" value="1"/>
</dbReference>
<dbReference type="EMBL" id="AP023356">
    <property type="protein sequence ID" value="BCJ42787.1"/>
    <property type="molecule type" value="Genomic_DNA"/>
</dbReference>
<proteinExistence type="predicted"/>
<dbReference type="PROSITE" id="PS50943">
    <property type="entry name" value="HTH_CROC1"/>
    <property type="match status" value="1"/>
</dbReference>
<dbReference type="Proteomes" id="UP000676967">
    <property type="component" value="Chromosome"/>
</dbReference>
<evidence type="ECO:0000259" key="3">
    <source>
        <dbReference type="PROSITE" id="PS50943"/>
    </source>
</evidence>
<dbReference type="SUPFAM" id="SSF51182">
    <property type="entry name" value="RmlC-like cupins"/>
    <property type="match status" value="1"/>
</dbReference>
<evidence type="ECO:0000256" key="1">
    <source>
        <dbReference type="ARBA" id="ARBA00023125"/>
    </source>
</evidence>
<evidence type="ECO:0000313" key="4">
    <source>
        <dbReference type="EMBL" id="BCJ42787.1"/>
    </source>
</evidence>
<dbReference type="InterPro" id="IPR010982">
    <property type="entry name" value="Lambda_DNA-bd_dom_sf"/>
</dbReference>
<dbReference type="SMART" id="SM00530">
    <property type="entry name" value="HTH_XRE"/>
    <property type="match status" value="1"/>
</dbReference>
<dbReference type="Pfam" id="PF01381">
    <property type="entry name" value="HTH_3"/>
    <property type="match status" value="1"/>
</dbReference>
<keyword evidence="5" id="KW-1185">Reference proteome</keyword>
<evidence type="ECO:0000313" key="5">
    <source>
        <dbReference type="Proteomes" id="UP000676967"/>
    </source>
</evidence>
<gene>
    <name evidence="4" type="ORF">Aiant_34440</name>
</gene>
<dbReference type="InterPro" id="IPR011051">
    <property type="entry name" value="RmlC_Cupin_sf"/>
</dbReference>
<sequence>MDRELEDLINGIGPRLRHIRQERGLTLEALATATGLSVSTLSRLESGKRRPTLDLLIPLARTHRLALDHLIGAPPTGDPRAHLTPHRTAPRTRNASVIVPLTTYPARLQAFKQILGPTPGPHDLVAHPGHAWFYVLSGTVRLRLGPTERLLSPGDTADFDTTEPHWFGPATPTPAEVLHLYGPHGDRPRHPPTNDQPPP</sequence>
<dbReference type="CDD" id="cd02209">
    <property type="entry name" value="cupin_XRE_C"/>
    <property type="match status" value="1"/>
</dbReference>
<dbReference type="CDD" id="cd00093">
    <property type="entry name" value="HTH_XRE"/>
    <property type="match status" value="1"/>
</dbReference>
<dbReference type="PANTHER" id="PTHR46797">
    <property type="entry name" value="HTH-TYPE TRANSCRIPTIONAL REGULATOR"/>
    <property type="match status" value="1"/>
</dbReference>
<protein>
    <recommendedName>
        <fullName evidence="3">HTH cro/C1-type domain-containing protein</fullName>
    </recommendedName>
</protein>
<reference evidence="4 5" key="1">
    <citation type="submission" date="2020-08" db="EMBL/GenBank/DDBJ databases">
        <title>Whole genome shotgun sequence of Actinoplanes ianthinogenes NBRC 13996.</title>
        <authorList>
            <person name="Komaki H."/>
            <person name="Tamura T."/>
        </authorList>
    </citation>
    <scope>NUCLEOTIDE SEQUENCE [LARGE SCALE GENOMIC DNA]</scope>
    <source>
        <strain evidence="4 5">NBRC 13996</strain>
    </source>
</reference>
<organism evidence="4 5">
    <name type="scientific">Actinoplanes ianthinogenes</name>
    <dbReference type="NCBI Taxonomy" id="122358"/>
    <lineage>
        <taxon>Bacteria</taxon>
        <taxon>Bacillati</taxon>
        <taxon>Actinomycetota</taxon>
        <taxon>Actinomycetes</taxon>
        <taxon>Micromonosporales</taxon>
        <taxon>Micromonosporaceae</taxon>
        <taxon>Actinoplanes</taxon>
    </lineage>
</organism>
<dbReference type="InterPro" id="IPR014710">
    <property type="entry name" value="RmlC-like_jellyroll"/>
</dbReference>
<dbReference type="SUPFAM" id="SSF47413">
    <property type="entry name" value="lambda repressor-like DNA-binding domains"/>
    <property type="match status" value="1"/>
</dbReference>